<dbReference type="CDD" id="cd03185">
    <property type="entry name" value="GST_C_Tau"/>
    <property type="match status" value="1"/>
</dbReference>
<evidence type="ECO:0000256" key="1">
    <source>
        <dbReference type="ARBA" id="ARBA00012452"/>
    </source>
</evidence>
<feature type="domain" description="GST N-terminal" evidence="4">
    <location>
        <begin position="105"/>
        <end position="161"/>
    </location>
</feature>
<reference evidence="7" key="1">
    <citation type="journal article" date="2019" name="Nat. Commun.">
        <title>The genome of broomcorn millet.</title>
        <authorList>
            <person name="Zou C."/>
            <person name="Miki D."/>
            <person name="Li D."/>
            <person name="Tang Q."/>
            <person name="Xiao L."/>
            <person name="Rajput S."/>
            <person name="Deng P."/>
            <person name="Jia W."/>
            <person name="Huang R."/>
            <person name="Zhang M."/>
            <person name="Sun Y."/>
            <person name="Hu J."/>
            <person name="Fu X."/>
            <person name="Schnable P.S."/>
            <person name="Li F."/>
            <person name="Zhang H."/>
            <person name="Feng B."/>
            <person name="Zhu X."/>
            <person name="Liu R."/>
            <person name="Schnable J.C."/>
            <person name="Zhu J.-K."/>
            <person name="Zhang H."/>
        </authorList>
    </citation>
    <scope>NUCLEOTIDE SEQUENCE [LARGE SCALE GENOMIC DNA]</scope>
</reference>
<dbReference type="EC" id="2.5.1.18" evidence="1"/>
<dbReference type="PANTHER" id="PTHR11260:SF617">
    <property type="entry name" value="GLUTATHIONE S-TRANSFERASE"/>
    <property type="match status" value="1"/>
</dbReference>
<dbReference type="PROSITE" id="PS50404">
    <property type="entry name" value="GST_NTER"/>
    <property type="match status" value="1"/>
</dbReference>
<evidence type="ECO:0000259" key="4">
    <source>
        <dbReference type="PROSITE" id="PS50404"/>
    </source>
</evidence>
<dbReference type="SFLD" id="SFLDG01152">
    <property type="entry name" value="Main.3:_Omega-_and_Tau-like"/>
    <property type="match status" value="1"/>
</dbReference>
<organism evidence="6 7">
    <name type="scientific">Panicum miliaceum</name>
    <name type="common">Proso millet</name>
    <name type="synonym">Broomcorn millet</name>
    <dbReference type="NCBI Taxonomy" id="4540"/>
    <lineage>
        <taxon>Eukaryota</taxon>
        <taxon>Viridiplantae</taxon>
        <taxon>Streptophyta</taxon>
        <taxon>Embryophyta</taxon>
        <taxon>Tracheophyta</taxon>
        <taxon>Spermatophyta</taxon>
        <taxon>Magnoliopsida</taxon>
        <taxon>Liliopsida</taxon>
        <taxon>Poales</taxon>
        <taxon>Poaceae</taxon>
        <taxon>PACMAD clade</taxon>
        <taxon>Panicoideae</taxon>
        <taxon>Panicodae</taxon>
        <taxon>Paniceae</taxon>
        <taxon>Panicinae</taxon>
        <taxon>Panicum</taxon>
        <taxon>Panicum sect. Panicum</taxon>
    </lineage>
</organism>
<comment type="caution">
    <text evidence="6">The sequence shown here is derived from an EMBL/GenBank/DDBJ whole genome shotgun (WGS) entry which is preliminary data.</text>
</comment>
<sequence>MARRVGIGDSSIASFSIQFTTAGRSLWRSNHGGARRWREGRTLRRASATSLGAARLCALSAGLCRLATNRAQLNPHRTSFASNIHESISPVRPVAGVAAPCQPPAKGLPYEPLEQDLSNKGELLRANPVHGKVPVLLHGGRPVCESLAILHYLDEAFPEAAPALLPSDPRARAHARFWADFADRKVFECGTRLWKLKDGEARARAQEEMVVALRALDAEHRDKPYLAGEAFGFVDLAVVSFAAWLPGYARLGEFSLEEVCPRLVAWAERCGERESVARNMHPPKKVCEFIAYLKDKYGDK</sequence>
<dbReference type="PANTHER" id="PTHR11260">
    <property type="entry name" value="GLUTATHIONE S-TRANSFERASE, GST, SUPERFAMILY, GST DOMAIN CONTAINING"/>
    <property type="match status" value="1"/>
</dbReference>
<dbReference type="AlphaFoldDB" id="A0A3L6T7U0"/>
<name>A0A3L6T7U0_PANMI</name>
<evidence type="ECO:0000259" key="5">
    <source>
        <dbReference type="PROSITE" id="PS50405"/>
    </source>
</evidence>
<feature type="domain" description="GST C-terminal" evidence="5">
    <location>
        <begin position="168"/>
        <end position="289"/>
    </location>
</feature>
<dbReference type="SUPFAM" id="SSF47616">
    <property type="entry name" value="GST C-terminal domain-like"/>
    <property type="match status" value="1"/>
</dbReference>
<evidence type="ECO:0000256" key="2">
    <source>
        <dbReference type="ARBA" id="ARBA00022679"/>
    </source>
</evidence>
<gene>
    <name evidence="6" type="ORF">C2845_PM03G31970</name>
</gene>
<dbReference type="SFLD" id="SFLDG00358">
    <property type="entry name" value="Main_(cytGST)"/>
    <property type="match status" value="1"/>
</dbReference>
<dbReference type="OrthoDB" id="202840at2759"/>
<dbReference type="STRING" id="4540.A0A3L6T7U0"/>
<dbReference type="Gene3D" id="1.20.1050.10">
    <property type="match status" value="1"/>
</dbReference>
<dbReference type="Pfam" id="PF13417">
    <property type="entry name" value="GST_N_3"/>
    <property type="match status" value="1"/>
</dbReference>
<dbReference type="InterPro" id="IPR010987">
    <property type="entry name" value="Glutathione-S-Trfase_C-like"/>
</dbReference>
<dbReference type="Proteomes" id="UP000275267">
    <property type="component" value="Unassembled WGS sequence"/>
</dbReference>
<dbReference type="SFLD" id="SFLDS00019">
    <property type="entry name" value="Glutathione_Transferase_(cytos"/>
    <property type="match status" value="1"/>
</dbReference>
<dbReference type="InterPro" id="IPR004045">
    <property type="entry name" value="Glutathione_S-Trfase_N"/>
</dbReference>
<evidence type="ECO:0000313" key="7">
    <source>
        <dbReference type="Proteomes" id="UP000275267"/>
    </source>
</evidence>
<dbReference type="InterPro" id="IPR045073">
    <property type="entry name" value="Omega/Tau-like"/>
</dbReference>
<dbReference type="EMBL" id="PQIB02000002">
    <property type="protein sequence ID" value="RLN34365.1"/>
    <property type="molecule type" value="Genomic_DNA"/>
</dbReference>
<dbReference type="InterPro" id="IPR036249">
    <property type="entry name" value="Thioredoxin-like_sf"/>
</dbReference>
<proteinExistence type="predicted"/>
<dbReference type="SUPFAM" id="SSF52833">
    <property type="entry name" value="Thioredoxin-like"/>
    <property type="match status" value="1"/>
</dbReference>
<accession>A0A3L6T7U0</accession>
<dbReference type="Gene3D" id="3.40.30.10">
    <property type="entry name" value="Glutaredoxin"/>
    <property type="match status" value="1"/>
</dbReference>
<dbReference type="GO" id="GO:0005737">
    <property type="term" value="C:cytoplasm"/>
    <property type="evidence" value="ECO:0007669"/>
    <property type="project" value="TreeGrafter"/>
</dbReference>
<dbReference type="InterPro" id="IPR040079">
    <property type="entry name" value="Glutathione_S-Trfase"/>
</dbReference>
<evidence type="ECO:0000313" key="6">
    <source>
        <dbReference type="EMBL" id="RLN34365.1"/>
    </source>
</evidence>
<keyword evidence="7" id="KW-1185">Reference proteome</keyword>
<dbReference type="GO" id="GO:0006749">
    <property type="term" value="P:glutathione metabolic process"/>
    <property type="evidence" value="ECO:0007669"/>
    <property type="project" value="InterPro"/>
</dbReference>
<dbReference type="Pfam" id="PF00043">
    <property type="entry name" value="GST_C"/>
    <property type="match status" value="1"/>
</dbReference>
<dbReference type="PROSITE" id="PS50405">
    <property type="entry name" value="GST_CTER"/>
    <property type="match status" value="1"/>
</dbReference>
<keyword evidence="2" id="KW-0808">Transferase</keyword>
<dbReference type="InterPro" id="IPR036282">
    <property type="entry name" value="Glutathione-S-Trfase_C_sf"/>
</dbReference>
<protein>
    <recommendedName>
        <fullName evidence="1">glutathione transferase</fullName>
        <ecNumber evidence="1">2.5.1.18</ecNumber>
    </recommendedName>
</protein>
<comment type="catalytic activity">
    <reaction evidence="3">
        <text>RX + glutathione = an S-substituted glutathione + a halide anion + H(+)</text>
        <dbReference type="Rhea" id="RHEA:16437"/>
        <dbReference type="ChEBI" id="CHEBI:15378"/>
        <dbReference type="ChEBI" id="CHEBI:16042"/>
        <dbReference type="ChEBI" id="CHEBI:17792"/>
        <dbReference type="ChEBI" id="CHEBI:57925"/>
        <dbReference type="ChEBI" id="CHEBI:90779"/>
        <dbReference type="EC" id="2.5.1.18"/>
    </reaction>
</comment>
<dbReference type="InterPro" id="IPR004046">
    <property type="entry name" value="GST_C"/>
</dbReference>
<dbReference type="GO" id="GO:0004364">
    <property type="term" value="F:glutathione transferase activity"/>
    <property type="evidence" value="ECO:0007669"/>
    <property type="project" value="UniProtKB-EC"/>
</dbReference>
<dbReference type="InterPro" id="IPR045074">
    <property type="entry name" value="GST_C_Tau"/>
</dbReference>
<evidence type="ECO:0000256" key="3">
    <source>
        <dbReference type="ARBA" id="ARBA00047960"/>
    </source>
</evidence>